<dbReference type="Pfam" id="PF07765">
    <property type="entry name" value="KIP1"/>
    <property type="match status" value="1"/>
</dbReference>
<dbReference type="GO" id="GO:0003779">
    <property type="term" value="F:actin binding"/>
    <property type="evidence" value="ECO:0007669"/>
    <property type="project" value="InterPro"/>
</dbReference>
<dbReference type="Proteomes" id="UP000036987">
    <property type="component" value="Unassembled WGS sequence"/>
</dbReference>
<reference evidence="6" key="1">
    <citation type="journal article" date="2016" name="Nature">
        <title>The genome of the seagrass Zostera marina reveals angiosperm adaptation to the sea.</title>
        <authorList>
            <person name="Olsen J.L."/>
            <person name="Rouze P."/>
            <person name="Verhelst B."/>
            <person name="Lin Y.-C."/>
            <person name="Bayer T."/>
            <person name="Collen J."/>
            <person name="Dattolo E."/>
            <person name="De Paoli E."/>
            <person name="Dittami S."/>
            <person name="Maumus F."/>
            <person name="Michel G."/>
            <person name="Kersting A."/>
            <person name="Lauritano C."/>
            <person name="Lohaus R."/>
            <person name="Toepel M."/>
            <person name="Tonon T."/>
            <person name="Vanneste K."/>
            <person name="Amirebrahimi M."/>
            <person name="Brakel J."/>
            <person name="Bostroem C."/>
            <person name="Chovatia M."/>
            <person name="Grimwood J."/>
            <person name="Jenkins J.W."/>
            <person name="Jueterbock A."/>
            <person name="Mraz A."/>
            <person name="Stam W.T."/>
            <person name="Tice H."/>
            <person name="Bornberg-Bauer E."/>
            <person name="Green P.J."/>
            <person name="Pearson G.A."/>
            <person name="Procaccini G."/>
            <person name="Duarte C.M."/>
            <person name="Schmutz J."/>
            <person name="Reusch T.B.H."/>
            <person name="Van de Peer Y."/>
        </authorList>
    </citation>
    <scope>NUCLEOTIDE SEQUENCE [LARGE SCALE GENOMIC DNA]</scope>
    <source>
        <strain evidence="6">cv. Finnish</strain>
    </source>
</reference>
<evidence type="ECO:0000256" key="2">
    <source>
        <dbReference type="SAM" id="Coils"/>
    </source>
</evidence>
<gene>
    <name evidence="5" type="ORF">ZOSMA_11G00160</name>
</gene>
<dbReference type="EMBL" id="LFYR01000216">
    <property type="protein sequence ID" value="KMZ74995.1"/>
    <property type="molecule type" value="Genomic_DNA"/>
</dbReference>
<organism evidence="5 6">
    <name type="scientific">Zostera marina</name>
    <name type="common">Eelgrass</name>
    <dbReference type="NCBI Taxonomy" id="29655"/>
    <lineage>
        <taxon>Eukaryota</taxon>
        <taxon>Viridiplantae</taxon>
        <taxon>Streptophyta</taxon>
        <taxon>Embryophyta</taxon>
        <taxon>Tracheophyta</taxon>
        <taxon>Spermatophyta</taxon>
        <taxon>Magnoliopsida</taxon>
        <taxon>Liliopsida</taxon>
        <taxon>Zosteraceae</taxon>
        <taxon>Zostera</taxon>
    </lineage>
</organism>
<dbReference type="InterPro" id="IPR011684">
    <property type="entry name" value="NAB"/>
</dbReference>
<feature type="coiled-coil region" evidence="2">
    <location>
        <begin position="136"/>
        <end position="170"/>
    </location>
</feature>
<accession>A0A0K9Q3F3</accession>
<keyword evidence="1 2" id="KW-0175">Coiled coil</keyword>
<sequence>MENGNYDQISSSPLCFSNHTQNQWLHSTLSELEKSIQAMQRLMEEEEEEEGEGSSTFEKWYQKRPELARKVEEFRRFYQLLADHVTTPITSSPEIRSLSDSPITADDDAIVKEMMPCSMEIARSIEYTICELARRNEEKRAAKKELETRIKKLIEENRGLRDQLRETMFENVELNSKINSSSSLSLSASTEVGQKRSKNGASRFLTPTPQPSQSPPSQRLVVKISNGKSNISKLRSLFFGRCIAQNRLVLDY</sequence>
<proteinExistence type="predicted"/>
<evidence type="ECO:0000313" key="5">
    <source>
        <dbReference type="EMBL" id="KMZ74995.1"/>
    </source>
</evidence>
<protein>
    <recommendedName>
        <fullName evidence="4">NAB domain-containing protein</fullName>
    </recommendedName>
</protein>
<comment type="caution">
    <text evidence="5">The sequence shown here is derived from an EMBL/GenBank/DDBJ whole genome shotgun (WGS) entry which is preliminary data.</text>
</comment>
<evidence type="ECO:0000313" key="6">
    <source>
        <dbReference type="Proteomes" id="UP000036987"/>
    </source>
</evidence>
<dbReference type="PROSITE" id="PS51774">
    <property type="entry name" value="NAB"/>
    <property type="match status" value="1"/>
</dbReference>
<feature type="region of interest" description="Disordered" evidence="3">
    <location>
        <begin position="185"/>
        <end position="219"/>
    </location>
</feature>
<feature type="domain" description="NAB" evidence="4">
    <location>
        <begin position="8"/>
        <end position="92"/>
    </location>
</feature>
<evidence type="ECO:0000256" key="3">
    <source>
        <dbReference type="SAM" id="MobiDB-lite"/>
    </source>
</evidence>
<keyword evidence="6" id="KW-1185">Reference proteome</keyword>
<name>A0A0K9Q3F3_ZOSMR</name>
<evidence type="ECO:0000259" key="4">
    <source>
        <dbReference type="PROSITE" id="PS51774"/>
    </source>
</evidence>
<evidence type="ECO:0000256" key="1">
    <source>
        <dbReference type="ARBA" id="ARBA00023054"/>
    </source>
</evidence>
<dbReference type="AlphaFoldDB" id="A0A0K9Q3F3"/>